<reference evidence="3" key="1">
    <citation type="submission" date="2015-12" db="EMBL/GenBank/DDBJ databases">
        <title>Update maize B73 reference genome by single molecule sequencing technologies.</title>
        <authorList>
            <consortium name="Maize Genome Sequencing Project"/>
            <person name="Ware D."/>
        </authorList>
    </citation>
    <scope>NUCLEOTIDE SEQUENCE [LARGE SCALE GENOMIC DNA]</scope>
    <source>
        <strain evidence="3">cv. B73</strain>
    </source>
</reference>
<accession>A0A804LPY3</accession>
<evidence type="ECO:0000313" key="2">
    <source>
        <dbReference type="EnsemblPlants" id="Zm00001eb027380_P001"/>
    </source>
</evidence>
<dbReference type="AlphaFoldDB" id="A0A804LPY3"/>
<reference evidence="2" key="2">
    <citation type="submission" date="2019-07" db="EMBL/GenBank/DDBJ databases">
        <authorList>
            <person name="Seetharam A."/>
            <person name="Woodhouse M."/>
            <person name="Cannon E."/>
        </authorList>
    </citation>
    <scope>NUCLEOTIDE SEQUENCE [LARGE SCALE GENOMIC DNA]</scope>
    <source>
        <strain evidence="2">cv. B73</strain>
    </source>
</reference>
<reference evidence="2" key="3">
    <citation type="submission" date="2021-05" db="UniProtKB">
        <authorList>
            <consortium name="EnsemblPlants"/>
        </authorList>
    </citation>
    <scope>IDENTIFICATION</scope>
    <source>
        <strain evidence="2">cv. B73</strain>
    </source>
</reference>
<dbReference type="EnsemblPlants" id="Zm00001eb027380_T001">
    <property type="protein sequence ID" value="Zm00001eb027380_P001"/>
    <property type="gene ID" value="Zm00001eb027380"/>
</dbReference>
<name>A0A804LPY3_MAIZE</name>
<feature type="region of interest" description="Disordered" evidence="1">
    <location>
        <begin position="1"/>
        <end position="41"/>
    </location>
</feature>
<dbReference type="InParanoid" id="A0A804LPY3"/>
<sequence>MHPLRPTASDLQATACGDTQRKREMVSGDTSMDGVGDHIPRGGVDLRGLARRRHHRAYGHGGARALEVLPGGAPASESSQWGGVLAKCYLIALFLVRLNA</sequence>
<keyword evidence="3" id="KW-1185">Reference proteome</keyword>
<proteinExistence type="predicted"/>
<dbReference type="Proteomes" id="UP000007305">
    <property type="component" value="Chromosome 1"/>
</dbReference>
<evidence type="ECO:0000256" key="1">
    <source>
        <dbReference type="SAM" id="MobiDB-lite"/>
    </source>
</evidence>
<organism evidence="2 3">
    <name type="scientific">Zea mays</name>
    <name type="common">Maize</name>
    <dbReference type="NCBI Taxonomy" id="4577"/>
    <lineage>
        <taxon>Eukaryota</taxon>
        <taxon>Viridiplantae</taxon>
        <taxon>Streptophyta</taxon>
        <taxon>Embryophyta</taxon>
        <taxon>Tracheophyta</taxon>
        <taxon>Spermatophyta</taxon>
        <taxon>Magnoliopsida</taxon>
        <taxon>Liliopsida</taxon>
        <taxon>Poales</taxon>
        <taxon>Poaceae</taxon>
        <taxon>PACMAD clade</taxon>
        <taxon>Panicoideae</taxon>
        <taxon>Andropogonodae</taxon>
        <taxon>Andropogoneae</taxon>
        <taxon>Tripsacinae</taxon>
        <taxon>Zea</taxon>
    </lineage>
</organism>
<protein>
    <submittedName>
        <fullName evidence="2">Uncharacterized protein</fullName>
    </submittedName>
</protein>
<dbReference type="Gramene" id="Zm00001eb027380_T001">
    <property type="protein sequence ID" value="Zm00001eb027380_P001"/>
    <property type="gene ID" value="Zm00001eb027380"/>
</dbReference>
<evidence type="ECO:0000313" key="3">
    <source>
        <dbReference type="Proteomes" id="UP000007305"/>
    </source>
</evidence>